<feature type="region of interest" description="Disordered" evidence="1">
    <location>
        <begin position="190"/>
        <end position="233"/>
    </location>
</feature>
<proteinExistence type="predicted"/>
<name>A0A4V1XZ48_9ACTN</name>
<dbReference type="InterPro" id="IPR011528">
    <property type="entry name" value="NERD"/>
</dbReference>
<reference evidence="4 5" key="1">
    <citation type="submission" date="2019-01" db="EMBL/GenBank/DDBJ databases">
        <title>Nocardioides guangzhouensis sp. nov., an actinobacterium isolated from soil.</title>
        <authorList>
            <person name="Fu Y."/>
            <person name="Cai Y."/>
            <person name="Lin Z."/>
            <person name="Chen P."/>
        </authorList>
    </citation>
    <scope>NUCLEOTIDE SEQUENCE [LARGE SCALE GENOMIC DNA]</scope>
    <source>
        <strain evidence="4 5">130</strain>
    </source>
</reference>
<feature type="compositionally biased region" description="Basic residues" evidence="1">
    <location>
        <begin position="222"/>
        <end position="233"/>
    </location>
</feature>
<dbReference type="OrthoDB" id="5793358at2"/>
<sequence length="275" mass="29442">MTGDARNDAVQRRRESAERLARAGALVHRGDAERATARALAALPPDWTVFHDVPWPGRRGARIDHVVVGSGGVFVISSESSSGEVSVTDDVLREDGRPRERAVASVAEAALQVGQMSSRLSVTQPVLCFSGSDLVGNRAREVVLCTPDNVVRVLMAKKVVLGPAQVRAVAQELDAQFRTAAAAQGPVVPRPRMAGEASRHRATAPDQRSRRRVTISAAPGRVPRREHQHRRSRHRSALLRSLALIGIAVAVMLLAQPVADLAFALGGWIAGLMLG</sequence>
<dbReference type="Pfam" id="PF08378">
    <property type="entry name" value="NERD"/>
    <property type="match status" value="1"/>
</dbReference>
<dbReference type="PROSITE" id="PS50965">
    <property type="entry name" value="NERD"/>
    <property type="match status" value="1"/>
</dbReference>
<keyword evidence="2" id="KW-1133">Transmembrane helix</keyword>
<protein>
    <recommendedName>
        <fullName evidence="3">NERD domain-containing protein</fullName>
    </recommendedName>
</protein>
<keyword evidence="5" id="KW-1185">Reference proteome</keyword>
<evidence type="ECO:0000259" key="3">
    <source>
        <dbReference type="PROSITE" id="PS50965"/>
    </source>
</evidence>
<comment type="caution">
    <text evidence="4">The sequence shown here is derived from an EMBL/GenBank/DDBJ whole genome shotgun (WGS) entry which is preliminary data.</text>
</comment>
<feature type="domain" description="NERD" evidence="3">
    <location>
        <begin position="28"/>
        <end position="139"/>
    </location>
</feature>
<accession>A0A4V1XZ48</accession>
<keyword evidence="2" id="KW-0812">Transmembrane</keyword>
<evidence type="ECO:0000256" key="2">
    <source>
        <dbReference type="SAM" id="Phobius"/>
    </source>
</evidence>
<dbReference type="RefSeq" id="WP_134717596.1">
    <property type="nucleotide sequence ID" value="NZ_SDKM01000016.1"/>
</dbReference>
<evidence type="ECO:0000313" key="5">
    <source>
        <dbReference type="Proteomes" id="UP000295198"/>
    </source>
</evidence>
<dbReference type="AlphaFoldDB" id="A0A4V1XZ48"/>
<evidence type="ECO:0000256" key="1">
    <source>
        <dbReference type="SAM" id="MobiDB-lite"/>
    </source>
</evidence>
<evidence type="ECO:0000313" key="4">
    <source>
        <dbReference type="EMBL" id="RYP85499.1"/>
    </source>
</evidence>
<keyword evidence="2" id="KW-0472">Membrane</keyword>
<dbReference type="EMBL" id="SDKM01000016">
    <property type="protein sequence ID" value="RYP85499.1"/>
    <property type="molecule type" value="Genomic_DNA"/>
</dbReference>
<gene>
    <name evidence="4" type="ORF">EKO23_12100</name>
</gene>
<organism evidence="4 5">
    <name type="scientific">Nocardioides guangzhouensis</name>
    <dbReference type="NCBI Taxonomy" id="2497878"/>
    <lineage>
        <taxon>Bacteria</taxon>
        <taxon>Bacillati</taxon>
        <taxon>Actinomycetota</taxon>
        <taxon>Actinomycetes</taxon>
        <taxon>Propionibacteriales</taxon>
        <taxon>Nocardioidaceae</taxon>
        <taxon>Nocardioides</taxon>
    </lineage>
</organism>
<feature type="transmembrane region" description="Helical" evidence="2">
    <location>
        <begin position="237"/>
        <end position="255"/>
    </location>
</feature>
<dbReference type="Proteomes" id="UP000295198">
    <property type="component" value="Unassembled WGS sequence"/>
</dbReference>